<dbReference type="InterPro" id="IPR014284">
    <property type="entry name" value="RNA_pol_sigma-70_dom"/>
</dbReference>
<keyword evidence="5" id="KW-0804">Transcription</keyword>
<evidence type="ECO:0000256" key="6">
    <source>
        <dbReference type="SAM" id="MobiDB-lite"/>
    </source>
</evidence>
<dbReference type="OrthoDB" id="111931at2"/>
<reference evidence="9" key="1">
    <citation type="submission" date="2018-02" db="EMBL/GenBank/DDBJ databases">
        <authorList>
            <person name="Hausmann B."/>
        </authorList>
    </citation>
    <scope>NUCLEOTIDE SEQUENCE [LARGE SCALE GENOMIC DNA]</scope>
    <source>
        <strain evidence="9">Peat soil MAG SbA1</strain>
    </source>
</reference>
<dbReference type="EMBL" id="OMOD01000150">
    <property type="protein sequence ID" value="SPF44697.1"/>
    <property type="molecule type" value="Genomic_DNA"/>
</dbReference>
<dbReference type="InterPro" id="IPR007630">
    <property type="entry name" value="RNA_pol_sigma70_r4"/>
</dbReference>
<dbReference type="InterPro" id="IPR039425">
    <property type="entry name" value="RNA_pol_sigma-70-like"/>
</dbReference>
<dbReference type="InterPro" id="IPR036388">
    <property type="entry name" value="WH-like_DNA-bd_sf"/>
</dbReference>
<feature type="region of interest" description="Disordered" evidence="6">
    <location>
        <begin position="172"/>
        <end position="191"/>
    </location>
</feature>
<feature type="compositionally biased region" description="Basic and acidic residues" evidence="6">
    <location>
        <begin position="293"/>
        <end position="307"/>
    </location>
</feature>
<evidence type="ECO:0000313" key="8">
    <source>
        <dbReference type="EMBL" id="SPF44697.1"/>
    </source>
</evidence>
<gene>
    <name evidence="8" type="ORF">SBA1_550062</name>
</gene>
<dbReference type="Proteomes" id="UP000238701">
    <property type="component" value="Unassembled WGS sequence"/>
</dbReference>
<evidence type="ECO:0000259" key="7">
    <source>
        <dbReference type="Pfam" id="PF04545"/>
    </source>
</evidence>
<dbReference type="Gene3D" id="1.10.10.10">
    <property type="entry name" value="Winged helix-like DNA-binding domain superfamily/Winged helix DNA-binding domain"/>
    <property type="match status" value="1"/>
</dbReference>
<evidence type="ECO:0000256" key="3">
    <source>
        <dbReference type="ARBA" id="ARBA00023082"/>
    </source>
</evidence>
<feature type="region of interest" description="Disordered" evidence="6">
    <location>
        <begin position="286"/>
        <end position="307"/>
    </location>
</feature>
<dbReference type="InterPro" id="IPR013325">
    <property type="entry name" value="RNA_pol_sigma_r2"/>
</dbReference>
<dbReference type="PANTHER" id="PTHR43133">
    <property type="entry name" value="RNA POLYMERASE ECF-TYPE SIGMA FACTO"/>
    <property type="match status" value="1"/>
</dbReference>
<keyword evidence="2" id="KW-0805">Transcription regulation</keyword>
<sequence>MSSTKPVSAVRSVVNDLLAELHARSACEKVGLTRESLVVILCEVGSKQAGAGSSESELRAFFLALRVDELALARACAAGQNSAWEVFLTRYREKLYQAALRIAREDSAARELADTLYADLYGTNIREGQRVSKLASYTGRGSLEGWLRTVLAQEYVNRYRRTKRLVSLDEEEEEGVQFRAPDPEPAASADPRLAQATDDVLAALSGEDRTVLSAYYLDGRTLAEIARMLGVHESTISRKLDKLAKLLRKQILAGLVRRGMSRRQAEEALEVDVRDLQVDIRRSLTQDSSHAAFSEKRVEARVREGPG</sequence>
<evidence type="ECO:0000313" key="9">
    <source>
        <dbReference type="Proteomes" id="UP000238701"/>
    </source>
</evidence>
<dbReference type="GO" id="GO:0006352">
    <property type="term" value="P:DNA-templated transcription initiation"/>
    <property type="evidence" value="ECO:0007669"/>
    <property type="project" value="InterPro"/>
</dbReference>
<dbReference type="SUPFAM" id="SSF88659">
    <property type="entry name" value="Sigma3 and sigma4 domains of RNA polymerase sigma factors"/>
    <property type="match status" value="1"/>
</dbReference>
<dbReference type="InterPro" id="IPR013324">
    <property type="entry name" value="RNA_pol_sigma_r3/r4-like"/>
</dbReference>
<feature type="domain" description="RNA polymerase sigma-70 region 4" evidence="7">
    <location>
        <begin position="200"/>
        <end position="243"/>
    </location>
</feature>
<dbReference type="GO" id="GO:0003677">
    <property type="term" value="F:DNA binding"/>
    <property type="evidence" value="ECO:0007669"/>
    <property type="project" value="UniProtKB-KW"/>
</dbReference>
<dbReference type="Gene3D" id="1.10.1740.10">
    <property type="match status" value="1"/>
</dbReference>
<organism evidence="8 9">
    <name type="scientific">Candidatus Sulfotelmatobacter kueseliae</name>
    <dbReference type="NCBI Taxonomy" id="2042962"/>
    <lineage>
        <taxon>Bacteria</taxon>
        <taxon>Pseudomonadati</taxon>
        <taxon>Acidobacteriota</taxon>
        <taxon>Terriglobia</taxon>
        <taxon>Terriglobales</taxon>
        <taxon>Candidatus Korobacteraceae</taxon>
        <taxon>Candidatus Sulfotelmatobacter</taxon>
    </lineage>
</organism>
<dbReference type="SUPFAM" id="SSF88946">
    <property type="entry name" value="Sigma2 domain of RNA polymerase sigma factors"/>
    <property type="match status" value="1"/>
</dbReference>
<comment type="similarity">
    <text evidence="1">Belongs to the sigma-70 factor family. ECF subfamily.</text>
</comment>
<proteinExistence type="inferred from homology"/>
<dbReference type="Pfam" id="PF04545">
    <property type="entry name" value="Sigma70_r4"/>
    <property type="match status" value="1"/>
</dbReference>
<keyword evidence="3" id="KW-0731">Sigma factor</keyword>
<evidence type="ECO:0000256" key="5">
    <source>
        <dbReference type="ARBA" id="ARBA00023163"/>
    </source>
</evidence>
<dbReference type="GO" id="GO:0016987">
    <property type="term" value="F:sigma factor activity"/>
    <property type="evidence" value="ECO:0007669"/>
    <property type="project" value="UniProtKB-KW"/>
</dbReference>
<dbReference type="PANTHER" id="PTHR43133:SF8">
    <property type="entry name" value="RNA POLYMERASE SIGMA FACTOR HI_1459-RELATED"/>
    <property type="match status" value="1"/>
</dbReference>
<dbReference type="AlphaFoldDB" id="A0A2U3KYM6"/>
<evidence type="ECO:0000256" key="1">
    <source>
        <dbReference type="ARBA" id="ARBA00010641"/>
    </source>
</evidence>
<accession>A0A2U3KYM6</accession>
<evidence type="ECO:0000256" key="4">
    <source>
        <dbReference type="ARBA" id="ARBA00023125"/>
    </source>
</evidence>
<keyword evidence="4" id="KW-0238">DNA-binding</keyword>
<evidence type="ECO:0000256" key="2">
    <source>
        <dbReference type="ARBA" id="ARBA00023015"/>
    </source>
</evidence>
<name>A0A2U3KYM6_9BACT</name>
<dbReference type="NCBIfam" id="TIGR02937">
    <property type="entry name" value="sigma70-ECF"/>
    <property type="match status" value="1"/>
</dbReference>
<protein>
    <submittedName>
        <fullName evidence="8">Sigma-24, ECF subfamily</fullName>
    </submittedName>
</protein>